<dbReference type="PROSITE" id="PS50507">
    <property type="entry name" value="RDRP_SSRNA_POS"/>
    <property type="match status" value="1"/>
</dbReference>
<dbReference type="InterPro" id="IPR043128">
    <property type="entry name" value="Rev_trsase/Diguanyl_cyclase"/>
</dbReference>
<evidence type="ECO:0000313" key="3">
    <source>
        <dbReference type="EMBL" id="GBH22442.1"/>
    </source>
</evidence>
<dbReference type="EMBL" id="BDQB01000302">
    <property type="protein sequence ID" value="GBH22442.1"/>
    <property type="molecule type" value="Genomic_RNA"/>
</dbReference>
<proteinExistence type="predicted"/>
<dbReference type="InterPro" id="IPR043502">
    <property type="entry name" value="DNA/RNA_pol_sf"/>
</dbReference>
<reference evidence="3" key="1">
    <citation type="submission" date="2017-04" db="EMBL/GenBank/DDBJ databases">
        <title>Unveiling RNA virosphere associated with marine microorganisms.</title>
        <authorList>
            <person name="Urayama S."/>
            <person name="Takaki Y."/>
            <person name="Nishi S."/>
            <person name="Yoshida Y."/>
            <person name="Deguchi S."/>
            <person name="Takai K."/>
            <person name="Nunoura T."/>
        </authorList>
    </citation>
    <scope>NUCLEOTIDE SEQUENCE</scope>
</reference>
<sequence>MKGDFDENEYSLPSDYESVAVSKVKQDLRSCSVHAISALPSERGFDQVDWHANTSAGFGYEDKDGHFQKKGAPGCYSSAKRRAAALLGNYKDSEDKRDYLVRQGPLDAGFFRTQLSPRISPKIRSIFGRQFHVILLEGLFATPLLAWFCLNSSIFAVGLNLFQQSLLMRRYVRDDAYWVTGDWRSFDRTCLEAEIRFAFSVLREMLVIEDELTLIAWELVVEMFILTRVSMPDGFAYLTRGLIPSGSFLTGLVDSIINAFRLRYIQMKLAHSYTSLTLLGDDFLFLCRRKVTARDINNLFSRMPCLLKEGVLCATSYDDLKFLGHQVKSGILYRDSLEIVRLAVHPELPRSPLATRQALMALFLDSGCRYHYLYAAANLLRIRNDADANELVFDDSTKLYDRY</sequence>
<name>A0A2V0RL62_9ZZZZ</name>
<dbReference type="Gene3D" id="3.30.70.270">
    <property type="match status" value="1"/>
</dbReference>
<dbReference type="AlphaFoldDB" id="A0A2V0RL62"/>
<dbReference type="SUPFAM" id="SSF56672">
    <property type="entry name" value="DNA/RNA polymerases"/>
    <property type="match status" value="1"/>
</dbReference>
<feature type="domain" description="RdRp catalytic" evidence="2">
    <location>
        <begin position="176"/>
        <end position="295"/>
    </location>
</feature>
<evidence type="ECO:0000256" key="1">
    <source>
        <dbReference type="SAM" id="Phobius"/>
    </source>
</evidence>
<dbReference type="GO" id="GO:0039694">
    <property type="term" value="P:viral RNA genome replication"/>
    <property type="evidence" value="ECO:0007669"/>
    <property type="project" value="InterPro"/>
</dbReference>
<comment type="caution">
    <text evidence="3">The sequence shown here is derived from an EMBL/GenBank/DDBJ whole genome shotgun (WGS) entry which is preliminary data.</text>
</comment>
<dbReference type="Pfam" id="PF00680">
    <property type="entry name" value="RdRP_1"/>
    <property type="match status" value="1"/>
</dbReference>
<organism evidence="3">
    <name type="scientific">viral metagenome</name>
    <dbReference type="NCBI Taxonomy" id="1070528"/>
    <lineage>
        <taxon>unclassified sequences</taxon>
        <taxon>metagenomes</taxon>
        <taxon>organismal metagenomes</taxon>
    </lineage>
</organism>
<keyword evidence="1" id="KW-0472">Membrane</keyword>
<evidence type="ECO:0000259" key="2">
    <source>
        <dbReference type="PROSITE" id="PS50507"/>
    </source>
</evidence>
<keyword evidence="1" id="KW-0812">Transmembrane</keyword>
<dbReference type="GO" id="GO:0003723">
    <property type="term" value="F:RNA binding"/>
    <property type="evidence" value="ECO:0007669"/>
    <property type="project" value="InterPro"/>
</dbReference>
<dbReference type="InterPro" id="IPR001205">
    <property type="entry name" value="RNA-dir_pol_C"/>
</dbReference>
<keyword evidence="1" id="KW-1133">Transmembrane helix</keyword>
<dbReference type="GO" id="GO:0003968">
    <property type="term" value="F:RNA-directed RNA polymerase activity"/>
    <property type="evidence" value="ECO:0007669"/>
    <property type="project" value="InterPro"/>
</dbReference>
<accession>A0A2V0RL62</accession>
<protein>
    <submittedName>
        <fullName evidence="3">RdRp</fullName>
    </submittedName>
</protein>
<feature type="transmembrane region" description="Helical" evidence="1">
    <location>
        <begin position="144"/>
        <end position="162"/>
    </location>
</feature>
<dbReference type="GO" id="GO:0006351">
    <property type="term" value="P:DNA-templated transcription"/>
    <property type="evidence" value="ECO:0007669"/>
    <property type="project" value="InterPro"/>
</dbReference>
<dbReference type="InterPro" id="IPR007094">
    <property type="entry name" value="RNA-dir_pol_PSvirus"/>
</dbReference>